<keyword evidence="1" id="KW-0963">Cytoplasm</keyword>
<dbReference type="EMBL" id="CP022684">
    <property type="protein sequence ID" value="AUM13540.1"/>
    <property type="molecule type" value="Genomic_DNA"/>
</dbReference>
<feature type="domain" description="Methyltransferase small N-terminal" evidence="7">
    <location>
        <begin position="13"/>
        <end position="128"/>
    </location>
</feature>
<dbReference type="PANTHER" id="PTHR47816">
    <property type="entry name" value="RIBOSOMAL RNA SMALL SUBUNIT METHYLTRANSFERASE C"/>
    <property type="match status" value="1"/>
</dbReference>
<evidence type="ECO:0000256" key="5">
    <source>
        <dbReference type="ARBA" id="ARBA00022691"/>
    </source>
</evidence>
<evidence type="ECO:0000256" key="2">
    <source>
        <dbReference type="ARBA" id="ARBA00022552"/>
    </source>
</evidence>
<dbReference type="CDD" id="cd02440">
    <property type="entry name" value="AdoMet_MTases"/>
    <property type="match status" value="1"/>
</dbReference>
<proteinExistence type="predicted"/>
<evidence type="ECO:0000259" key="6">
    <source>
        <dbReference type="Pfam" id="PF05175"/>
    </source>
</evidence>
<dbReference type="GO" id="GO:0003676">
    <property type="term" value="F:nucleic acid binding"/>
    <property type="evidence" value="ECO:0007669"/>
    <property type="project" value="InterPro"/>
</dbReference>
<dbReference type="RefSeq" id="WP_101894915.1">
    <property type="nucleotide sequence ID" value="NZ_CP022684.1"/>
</dbReference>
<organism evidence="8 9">
    <name type="scientific">Ketobacter alkanivorans</name>
    <dbReference type="NCBI Taxonomy" id="1917421"/>
    <lineage>
        <taxon>Bacteria</taxon>
        <taxon>Pseudomonadati</taxon>
        <taxon>Pseudomonadota</taxon>
        <taxon>Gammaproteobacteria</taxon>
        <taxon>Pseudomonadales</taxon>
        <taxon>Ketobacteraceae</taxon>
        <taxon>Ketobacter</taxon>
    </lineage>
</organism>
<evidence type="ECO:0000256" key="4">
    <source>
        <dbReference type="ARBA" id="ARBA00022679"/>
    </source>
</evidence>
<dbReference type="OrthoDB" id="29650at2"/>
<keyword evidence="3" id="KW-0489">Methyltransferase</keyword>
<evidence type="ECO:0000313" key="9">
    <source>
        <dbReference type="Proteomes" id="UP000235116"/>
    </source>
</evidence>
<dbReference type="KEGG" id="kak:Kalk_14400"/>
<keyword evidence="2" id="KW-0698">rRNA processing</keyword>
<dbReference type="InterPro" id="IPR007848">
    <property type="entry name" value="Small_mtfrase_dom"/>
</dbReference>
<reference evidence="9" key="1">
    <citation type="submission" date="2017-08" db="EMBL/GenBank/DDBJ databases">
        <title>Direct submision.</title>
        <authorList>
            <person name="Kim S.-J."/>
            <person name="Rhee S.-K."/>
        </authorList>
    </citation>
    <scope>NUCLEOTIDE SEQUENCE [LARGE SCALE GENOMIC DNA]</scope>
    <source>
        <strain evidence="9">GI5</strain>
    </source>
</reference>
<accession>A0A2K9LMR9</accession>
<dbReference type="PANTHER" id="PTHR47816:SF4">
    <property type="entry name" value="RIBOSOMAL RNA SMALL SUBUNIT METHYLTRANSFERASE C"/>
    <property type="match status" value="1"/>
</dbReference>
<sequence length="345" mass="38551">MTDPALEFLCEALSNYPGKRLLIADEHLDSTLLLSLKAMENLTLLSNRFDVHQAATANNIPCIFNDMDLTETDTTYDVIAYRVSKEKAIVHHVINQSAQHLNPKGCLLMCGFKNEGIKTYISKAEQYFGCKADVSKGERQLKLAELHPVQLDEPLDDRDYQAIIVIGEQRQHELLSKPGQYGWNKIDKGSEQLISAFAEHVEQTEPPSTLLDLGCGYGYLSVMAWALGVKHIVATDNNAAALASCRQNIQRHNIDAEVIADDCAGGIHHQYDAVLCNPPFHKGFDTEKDLTEKFLRSARNHLKNDGVAFVVVNQFIPVETLAPAFFKSTELVFRDKSFKVFKLSS</sequence>
<dbReference type="Gene3D" id="3.40.50.150">
    <property type="entry name" value="Vaccinia Virus protein VP39"/>
    <property type="match status" value="2"/>
</dbReference>
<name>A0A2K9LMR9_9GAMM</name>
<dbReference type="InterPro" id="IPR002052">
    <property type="entry name" value="DNA_methylase_N6_adenine_CS"/>
</dbReference>
<protein>
    <recommendedName>
        <fullName evidence="10">Methyltransferase small domain-containing protein</fullName>
    </recommendedName>
</protein>
<dbReference type="GO" id="GO:0008990">
    <property type="term" value="F:rRNA (guanine-N2-)-methyltransferase activity"/>
    <property type="evidence" value="ECO:0007669"/>
    <property type="project" value="InterPro"/>
</dbReference>
<keyword evidence="4" id="KW-0808">Transferase</keyword>
<evidence type="ECO:0000259" key="7">
    <source>
        <dbReference type="Pfam" id="PF08468"/>
    </source>
</evidence>
<dbReference type="InterPro" id="IPR013675">
    <property type="entry name" value="Mtase_sm_N"/>
</dbReference>
<dbReference type="PROSITE" id="PS00092">
    <property type="entry name" value="N6_MTASE"/>
    <property type="match status" value="1"/>
</dbReference>
<feature type="domain" description="Methyltransferase small" evidence="6">
    <location>
        <begin position="173"/>
        <end position="342"/>
    </location>
</feature>
<dbReference type="Pfam" id="PF08468">
    <property type="entry name" value="MTS_N"/>
    <property type="match status" value="1"/>
</dbReference>
<evidence type="ECO:0008006" key="10">
    <source>
        <dbReference type="Google" id="ProtNLM"/>
    </source>
</evidence>
<dbReference type="AlphaFoldDB" id="A0A2K9LMR9"/>
<evidence type="ECO:0000256" key="3">
    <source>
        <dbReference type="ARBA" id="ARBA00022603"/>
    </source>
</evidence>
<dbReference type="SUPFAM" id="SSF53335">
    <property type="entry name" value="S-adenosyl-L-methionine-dependent methyltransferases"/>
    <property type="match status" value="1"/>
</dbReference>
<keyword evidence="5" id="KW-0949">S-adenosyl-L-methionine</keyword>
<keyword evidence="9" id="KW-1185">Reference proteome</keyword>
<dbReference type="InterPro" id="IPR029063">
    <property type="entry name" value="SAM-dependent_MTases_sf"/>
</dbReference>
<evidence type="ECO:0000313" key="8">
    <source>
        <dbReference type="EMBL" id="AUM13540.1"/>
    </source>
</evidence>
<dbReference type="Proteomes" id="UP000235116">
    <property type="component" value="Chromosome"/>
</dbReference>
<gene>
    <name evidence="8" type="ORF">Kalk_14400</name>
</gene>
<dbReference type="InterPro" id="IPR046977">
    <property type="entry name" value="RsmC/RlmG"/>
</dbReference>
<dbReference type="Pfam" id="PF05175">
    <property type="entry name" value="MTS"/>
    <property type="match status" value="1"/>
</dbReference>
<evidence type="ECO:0000256" key="1">
    <source>
        <dbReference type="ARBA" id="ARBA00022490"/>
    </source>
</evidence>